<organism evidence="2 3">
    <name type="scientific">Coprinellus micaceus</name>
    <name type="common">Glistening ink-cap mushroom</name>
    <name type="synonym">Coprinus micaceus</name>
    <dbReference type="NCBI Taxonomy" id="71717"/>
    <lineage>
        <taxon>Eukaryota</taxon>
        <taxon>Fungi</taxon>
        <taxon>Dikarya</taxon>
        <taxon>Basidiomycota</taxon>
        <taxon>Agaricomycotina</taxon>
        <taxon>Agaricomycetes</taxon>
        <taxon>Agaricomycetidae</taxon>
        <taxon>Agaricales</taxon>
        <taxon>Agaricineae</taxon>
        <taxon>Psathyrellaceae</taxon>
        <taxon>Coprinellus</taxon>
    </lineage>
</organism>
<dbReference type="Proteomes" id="UP000298030">
    <property type="component" value="Unassembled WGS sequence"/>
</dbReference>
<reference evidence="2 3" key="1">
    <citation type="journal article" date="2019" name="Nat. Ecol. Evol.">
        <title>Megaphylogeny resolves global patterns of mushroom evolution.</title>
        <authorList>
            <person name="Varga T."/>
            <person name="Krizsan K."/>
            <person name="Foldi C."/>
            <person name="Dima B."/>
            <person name="Sanchez-Garcia M."/>
            <person name="Sanchez-Ramirez S."/>
            <person name="Szollosi G.J."/>
            <person name="Szarkandi J.G."/>
            <person name="Papp V."/>
            <person name="Albert L."/>
            <person name="Andreopoulos W."/>
            <person name="Angelini C."/>
            <person name="Antonin V."/>
            <person name="Barry K.W."/>
            <person name="Bougher N.L."/>
            <person name="Buchanan P."/>
            <person name="Buyck B."/>
            <person name="Bense V."/>
            <person name="Catcheside P."/>
            <person name="Chovatia M."/>
            <person name="Cooper J."/>
            <person name="Damon W."/>
            <person name="Desjardin D."/>
            <person name="Finy P."/>
            <person name="Geml J."/>
            <person name="Haridas S."/>
            <person name="Hughes K."/>
            <person name="Justo A."/>
            <person name="Karasinski D."/>
            <person name="Kautmanova I."/>
            <person name="Kiss B."/>
            <person name="Kocsube S."/>
            <person name="Kotiranta H."/>
            <person name="LaButti K.M."/>
            <person name="Lechner B.E."/>
            <person name="Liimatainen K."/>
            <person name="Lipzen A."/>
            <person name="Lukacs Z."/>
            <person name="Mihaltcheva S."/>
            <person name="Morgado L.N."/>
            <person name="Niskanen T."/>
            <person name="Noordeloos M.E."/>
            <person name="Ohm R.A."/>
            <person name="Ortiz-Santana B."/>
            <person name="Ovrebo C."/>
            <person name="Racz N."/>
            <person name="Riley R."/>
            <person name="Savchenko A."/>
            <person name="Shiryaev A."/>
            <person name="Soop K."/>
            <person name="Spirin V."/>
            <person name="Szebenyi C."/>
            <person name="Tomsovsky M."/>
            <person name="Tulloss R.E."/>
            <person name="Uehling J."/>
            <person name="Grigoriev I.V."/>
            <person name="Vagvolgyi C."/>
            <person name="Papp T."/>
            <person name="Martin F.M."/>
            <person name="Miettinen O."/>
            <person name="Hibbett D.S."/>
            <person name="Nagy L.G."/>
        </authorList>
    </citation>
    <scope>NUCLEOTIDE SEQUENCE [LARGE SCALE GENOMIC DNA]</scope>
    <source>
        <strain evidence="2 3">FP101781</strain>
    </source>
</reference>
<feature type="region of interest" description="Disordered" evidence="1">
    <location>
        <begin position="321"/>
        <end position="406"/>
    </location>
</feature>
<evidence type="ECO:0000313" key="2">
    <source>
        <dbReference type="EMBL" id="TEB38089.1"/>
    </source>
</evidence>
<dbReference type="AlphaFoldDB" id="A0A4Y7TWZ7"/>
<sequence>MPTCKEDEGLTGEMDSVEFLVEDVLFRVPQYPFRVGSKYFVEKYGLSLGEGGNIPEEFVKLDGVTAPQFQVFLKLLFPSHSTSIKDMYTKAEWLTILALSTLWHFHQIRKLAIQHLEEYDMTEMELIRVGRATSISSWVLAGFKSIAGRPRGCIISDEEAGVIGHRAAHQLSTIRYQLAVRDLDSCEDLIENELLSRFSQELGALKTAELEHRTEADIERGEPQEKREKEARVIAERQKFTRAELWTKEEAGRMEHERLAKAERVRGVKAQSNEVRRPKEGRLVETQKGPEAIELDPNRMNKVRLMEAILQRELDSFDRLEKEEVEERRRCEKEDKVRRRLAKEKDRRRREIREGEKREAEVKTEGEREQDKLTEETEDRHGQEAAESEKQETEAIEQRGSEERGQ</sequence>
<name>A0A4Y7TWZ7_COPMI</name>
<protein>
    <recommendedName>
        <fullName evidence="4">BTB domain-containing protein</fullName>
    </recommendedName>
</protein>
<proteinExistence type="predicted"/>
<dbReference type="EMBL" id="QPFP01000003">
    <property type="protein sequence ID" value="TEB38089.1"/>
    <property type="molecule type" value="Genomic_DNA"/>
</dbReference>
<evidence type="ECO:0000313" key="3">
    <source>
        <dbReference type="Proteomes" id="UP000298030"/>
    </source>
</evidence>
<comment type="caution">
    <text evidence="2">The sequence shown here is derived from an EMBL/GenBank/DDBJ whole genome shotgun (WGS) entry which is preliminary data.</text>
</comment>
<accession>A0A4Y7TWZ7</accession>
<evidence type="ECO:0008006" key="4">
    <source>
        <dbReference type="Google" id="ProtNLM"/>
    </source>
</evidence>
<evidence type="ECO:0000256" key="1">
    <source>
        <dbReference type="SAM" id="MobiDB-lite"/>
    </source>
</evidence>
<dbReference type="STRING" id="71717.A0A4Y7TWZ7"/>
<dbReference type="OrthoDB" id="3193844at2759"/>
<gene>
    <name evidence="2" type="ORF">FA13DRAFT_722825</name>
</gene>
<keyword evidence="3" id="KW-1185">Reference proteome</keyword>